<accession>A0AAN9ETH6</accession>
<evidence type="ECO:0000313" key="3">
    <source>
        <dbReference type="EMBL" id="KAK7260865.1"/>
    </source>
</evidence>
<evidence type="ECO:0000313" key="4">
    <source>
        <dbReference type="Proteomes" id="UP001372338"/>
    </source>
</evidence>
<feature type="region of interest" description="Disordered" evidence="1">
    <location>
        <begin position="1"/>
        <end position="30"/>
    </location>
</feature>
<keyword evidence="4" id="KW-1185">Reference proteome</keyword>
<comment type="caution">
    <text evidence="3">The sequence shown here is derived from an EMBL/GenBank/DDBJ whole genome shotgun (WGS) entry which is preliminary data.</text>
</comment>
<feature type="compositionally biased region" description="Basic and acidic residues" evidence="1">
    <location>
        <begin position="19"/>
        <end position="28"/>
    </location>
</feature>
<sequence>MQRRGEKRGDREEEEDDATKDGEGEDGGRRRKRKCIFGVKKKGFMGKIEKRGKKKDLKFRINIMHYNLVIHHGGELKKFPSISYHGGFTTKYPEYSENKISYSGLMSLWSDYGYPNNSYMIGVLLGGNLNHGCLPLNDDHDVLYFLGKQKSCSSVDIVVYILTSEDQSKEDEHEAEGDCEDEGWEATLGKYANILNSHIEGPYDEDIFASFRNENVHDQASGEEFAKEQEPIFEFGNEEFDQNEWNEPPSVGEEFESPCDSDYVVVDYGV</sequence>
<feature type="domain" description="PB1-like" evidence="2">
    <location>
        <begin position="65"/>
        <end position="148"/>
    </location>
</feature>
<evidence type="ECO:0000256" key="1">
    <source>
        <dbReference type="SAM" id="MobiDB-lite"/>
    </source>
</evidence>
<proteinExistence type="predicted"/>
<dbReference type="Proteomes" id="UP001372338">
    <property type="component" value="Unassembled WGS sequence"/>
</dbReference>
<feature type="region of interest" description="Disordered" evidence="1">
    <location>
        <begin position="238"/>
        <end position="257"/>
    </location>
</feature>
<organism evidence="3 4">
    <name type="scientific">Crotalaria pallida</name>
    <name type="common">Smooth rattlebox</name>
    <name type="synonym">Crotalaria striata</name>
    <dbReference type="NCBI Taxonomy" id="3830"/>
    <lineage>
        <taxon>Eukaryota</taxon>
        <taxon>Viridiplantae</taxon>
        <taxon>Streptophyta</taxon>
        <taxon>Embryophyta</taxon>
        <taxon>Tracheophyta</taxon>
        <taxon>Spermatophyta</taxon>
        <taxon>Magnoliopsida</taxon>
        <taxon>eudicotyledons</taxon>
        <taxon>Gunneridae</taxon>
        <taxon>Pentapetalae</taxon>
        <taxon>rosids</taxon>
        <taxon>fabids</taxon>
        <taxon>Fabales</taxon>
        <taxon>Fabaceae</taxon>
        <taxon>Papilionoideae</taxon>
        <taxon>50 kb inversion clade</taxon>
        <taxon>genistoids sensu lato</taxon>
        <taxon>core genistoids</taxon>
        <taxon>Crotalarieae</taxon>
        <taxon>Crotalaria</taxon>
    </lineage>
</organism>
<gene>
    <name evidence="3" type="ORF">RIF29_27164</name>
</gene>
<dbReference type="AlphaFoldDB" id="A0AAN9ETH6"/>
<dbReference type="InterPro" id="IPR058594">
    <property type="entry name" value="PB1-like_dom_pln"/>
</dbReference>
<dbReference type="Pfam" id="PF26130">
    <property type="entry name" value="PB1-like"/>
    <property type="match status" value="1"/>
</dbReference>
<reference evidence="3 4" key="1">
    <citation type="submission" date="2024-01" db="EMBL/GenBank/DDBJ databases">
        <title>The genomes of 5 underutilized Papilionoideae crops provide insights into root nodulation and disease resistanc.</title>
        <authorList>
            <person name="Yuan L."/>
        </authorList>
    </citation>
    <scope>NUCLEOTIDE SEQUENCE [LARGE SCALE GENOMIC DNA]</scope>
    <source>
        <strain evidence="3">ZHUSHIDOU_FW_LH</strain>
        <tissue evidence="3">Leaf</tissue>
    </source>
</reference>
<name>A0AAN9ETH6_CROPI</name>
<evidence type="ECO:0000259" key="2">
    <source>
        <dbReference type="Pfam" id="PF26130"/>
    </source>
</evidence>
<protein>
    <recommendedName>
        <fullName evidence="2">PB1-like domain-containing protein</fullName>
    </recommendedName>
</protein>
<dbReference type="EMBL" id="JAYWIO010000005">
    <property type="protein sequence ID" value="KAK7260865.1"/>
    <property type="molecule type" value="Genomic_DNA"/>
</dbReference>